<reference evidence="2" key="1">
    <citation type="submission" date="2015-07" db="EMBL/GenBank/DDBJ databases">
        <title>Genome Of Nitrogen-Fixing Cyanobacterium Nostoc piscinale CENA21 From Solimoes/Amazon River Floodplain Sediments And Comparative Genomics To Uncover Biosynthetic Natural Products Potential.</title>
        <authorList>
            <person name="Leao T.F."/>
            <person name="Leao P.N."/>
            <person name="Guimaraes P.I."/>
            <person name="de Melo A.G.C."/>
            <person name="Ramos R.T.J."/>
            <person name="Silva A."/>
            <person name="Fiore M.F."/>
            <person name="Schneider M.P.C."/>
        </authorList>
    </citation>
    <scope>NUCLEOTIDE SEQUENCE [LARGE SCALE GENOMIC DNA]</scope>
    <source>
        <strain evidence="2">CENA21</strain>
    </source>
</reference>
<dbReference type="RefSeq" id="WP_062291776.1">
    <property type="nucleotide sequence ID" value="NZ_CP012036.1"/>
</dbReference>
<name>A0A0M4TVQ3_9NOSO</name>
<dbReference type="PATRIC" id="fig|224013.5.peg.2518"/>
<organism evidence="1 2">
    <name type="scientific">Nostoc piscinale CENA21</name>
    <dbReference type="NCBI Taxonomy" id="224013"/>
    <lineage>
        <taxon>Bacteria</taxon>
        <taxon>Bacillati</taxon>
        <taxon>Cyanobacteriota</taxon>
        <taxon>Cyanophyceae</taxon>
        <taxon>Nostocales</taxon>
        <taxon>Nostocaceae</taxon>
        <taxon>Nostoc</taxon>
    </lineage>
</organism>
<dbReference type="KEGG" id="npz:ACX27_10410"/>
<reference evidence="1 2" key="2">
    <citation type="journal article" date="2016" name="Genome Announc.">
        <title>Draft Genome Sequence of the N2-Fixing Cyanobacterium Nostoc piscinale CENA21, Isolated from the Brazilian Amazon Floodplain.</title>
        <authorList>
            <person name="Leao T."/>
            <person name="Guimaraes P.I."/>
            <person name="de Melo A.G."/>
            <person name="Ramos R.T."/>
            <person name="Leao P.N."/>
            <person name="Silva A."/>
            <person name="Fiore M.F."/>
            <person name="Schneider M.P."/>
        </authorList>
    </citation>
    <scope>NUCLEOTIDE SEQUENCE [LARGE SCALE GENOMIC DNA]</scope>
    <source>
        <strain evidence="1 2">CENA21</strain>
    </source>
</reference>
<dbReference type="AlphaFoldDB" id="A0A0M4TVQ3"/>
<protein>
    <submittedName>
        <fullName evidence="1">Uncharacterized protein</fullName>
    </submittedName>
</protein>
<evidence type="ECO:0000313" key="1">
    <source>
        <dbReference type="EMBL" id="ALF53164.1"/>
    </source>
</evidence>
<proteinExistence type="predicted"/>
<dbReference type="EMBL" id="CP012036">
    <property type="protein sequence ID" value="ALF53164.1"/>
    <property type="molecule type" value="Genomic_DNA"/>
</dbReference>
<dbReference type="Proteomes" id="UP000062645">
    <property type="component" value="Chromosome"/>
</dbReference>
<sequence length="87" mass="10019">MRYEDHPDFYVRVFARVLGCLLPGEITVILFPGHGLVLTEAIPTQLIPENLRMPNSEFYLLFKHPGCEMIRILQIDEFCPEIDGSQN</sequence>
<evidence type="ECO:0000313" key="2">
    <source>
        <dbReference type="Proteomes" id="UP000062645"/>
    </source>
</evidence>
<accession>A0A0M4TVQ3</accession>
<dbReference type="OrthoDB" id="487922at2"/>
<keyword evidence="2" id="KW-1185">Reference proteome</keyword>
<gene>
    <name evidence="1" type="ORF">ACX27_10410</name>
</gene>